<evidence type="ECO:0000313" key="2">
    <source>
        <dbReference type="Proteomes" id="UP000059188"/>
    </source>
</evidence>
<name>A0A0B7FW95_THACB</name>
<dbReference type="AlphaFoldDB" id="A0A0B7FW95"/>
<reference evidence="1 2" key="1">
    <citation type="submission" date="2014-11" db="EMBL/GenBank/DDBJ databases">
        <authorList>
            <person name="Wibberg Daniel"/>
        </authorList>
    </citation>
    <scope>NUCLEOTIDE SEQUENCE [LARGE SCALE GENOMIC DNA]</scope>
    <source>
        <strain evidence="1">Rhizoctonia solani AG1-IB 7/3/14</strain>
    </source>
</reference>
<keyword evidence="2" id="KW-1185">Reference proteome</keyword>
<protein>
    <submittedName>
        <fullName evidence="1">Uncharacterized protein</fullName>
    </submittedName>
</protein>
<proteinExistence type="predicted"/>
<dbReference type="Proteomes" id="UP000059188">
    <property type="component" value="Unassembled WGS sequence"/>
</dbReference>
<evidence type="ECO:0000313" key="1">
    <source>
        <dbReference type="EMBL" id="CEL61124.1"/>
    </source>
</evidence>
<organism evidence="1 2">
    <name type="scientific">Thanatephorus cucumeris (strain AG1-IB / isolate 7/3/14)</name>
    <name type="common">Lettuce bottom rot fungus</name>
    <name type="synonym">Rhizoctonia solani</name>
    <dbReference type="NCBI Taxonomy" id="1108050"/>
    <lineage>
        <taxon>Eukaryota</taxon>
        <taxon>Fungi</taxon>
        <taxon>Dikarya</taxon>
        <taxon>Basidiomycota</taxon>
        <taxon>Agaricomycotina</taxon>
        <taxon>Agaricomycetes</taxon>
        <taxon>Cantharellales</taxon>
        <taxon>Ceratobasidiaceae</taxon>
        <taxon>Rhizoctonia</taxon>
        <taxon>Rhizoctonia solani AG-1</taxon>
    </lineage>
</organism>
<gene>
    <name evidence="1" type="ORF">RSOLAG1IB_09775</name>
</gene>
<sequence>MEVTNVTLQVVVTGRHVSSQLYNNQPRNLSLLYLPILSNDFWDASDVHIVILKRSDSRRTSAQPCRKFVWYRLDSTSQSLCPSQTFQLTPSSHSHTTRHLSFRPKSRYFDYLAPSL</sequence>
<dbReference type="EMBL" id="LN679149">
    <property type="protein sequence ID" value="CEL61124.1"/>
    <property type="molecule type" value="Genomic_DNA"/>
</dbReference>
<accession>A0A0B7FW95</accession>